<keyword evidence="5" id="KW-0418">Kinase</keyword>
<dbReference type="SMART" id="SM00387">
    <property type="entry name" value="HATPase_c"/>
    <property type="match status" value="1"/>
</dbReference>
<evidence type="ECO:0000259" key="9">
    <source>
        <dbReference type="PROSITE" id="PS50112"/>
    </source>
</evidence>
<keyword evidence="3" id="KW-0597">Phosphoprotein</keyword>
<keyword evidence="6" id="KW-0175">Coiled coil</keyword>
<dbReference type="RefSeq" id="WP_089814123.1">
    <property type="nucleotide sequence ID" value="NZ_FOZK01000001.1"/>
</dbReference>
<dbReference type="Pfam" id="PF00512">
    <property type="entry name" value="HisKA"/>
    <property type="match status" value="1"/>
</dbReference>
<dbReference type="InterPro" id="IPR036890">
    <property type="entry name" value="HATPase_C_sf"/>
</dbReference>
<dbReference type="InterPro" id="IPR003594">
    <property type="entry name" value="HATPase_dom"/>
</dbReference>
<protein>
    <recommendedName>
        <fullName evidence="2">histidine kinase</fullName>
        <ecNumber evidence="2">2.7.13.3</ecNumber>
    </recommendedName>
</protein>
<feature type="region of interest" description="Disordered" evidence="7">
    <location>
        <begin position="1115"/>
        <end position="1137"/>
    </location>
</feature>
<feature type="coiled-coil region" evidence="6">
    <location>
        <begin position="951"/>
        <end position="981"/>
    </location>
</feature>
<evidence type="ECO:0000256" key="3">
    <source>
        <dbReference type="ARBA" id="ARBA00022553"/>
    </source>
</evidence>
<dbReference type="Pfam" id="PF13426">
    <property type="entry name" value="PAS_9"/>
    <property type="match status" value="2"/>
</dbReference>
<dbReference type="PRINTS" id="PR00344">
    <property type="entry name" value="BCTRLSENSOR"/>
</dbReference>
<evidence type="ECO:0000256" key="2">
    <source>
        <dbReference type="ARBA" id="ARBA00012438"/>
    </source>
</evidence>
<dbReference type="Proteomes" id="UP000199062">
    <property type="component" value="Unassembled WGS sequence"/>
</dbReference>
<dbReference type="PANTHER" id="PTHR43304:SF1">
    <property type="entry name" value="PAC DOMAIN-CONTAINING PROTEIN"/>
    <property type="match status" value="1"/>
</dbReference>
<feature type="domain" description="PAC" evidence="10">
    <location>
        <begin position="666"/>
        <end position="722"/>
    </location>
</feature>
<evidence type="ECO:0000256" key="6">
    <source>
        <dbReference type="SAM" id="Coils"/>
    </source>
</evidence>
<evidence type="ECO:0000256" key="5">
    <source>
        <dbReference type="ARBA" id="ARBA00022777"/>
    </source>
</evidence>
<dbReference type="Pfam" id="PF08448">
    <property type="entry name" value="PAS_4"/>
    <property type="match status" value="5"/>
</dbReference>
<proteinExistence type="predicted"/>
<dbReference type="PROSITE" id="PS50113">
    <property type="entry name" value="PAC"/>
    <property type="match status" value="4"/>
</dbReference>
<dbReference type="InterPro" id="IPR003661">
    <property type="entry name" value="HisK_dim/P_dom"/>
</dbReference>
<dbReference type="InterPro" id="IPR052162">
    <property type="entry name" value="Sensor_kinase/Photoreceptor"/>
</dbReference>
<dbReference type="InterPro" id="IPR001610">
    <property type="entry name" value="PAC"/>
</dbReference>
<dbReference type="CDD" id="cd00130">
    <property type="entry name" value="PAS"/>
    <property type="match status" value="3"/>
</dbReference>
<dbReference type="AlphaFoldDB" id="A0A1I6KIG9"/>
<evidence type="ECO:0000313" key="11">
    <source>
        <dbReference type="EMBL" id="SFR90670.1"/>
    </source>
</evidence>
<comment type="catalytic activity">
    <reaction evidence="1">
        <text>ATP + protein L-histidine = ADP + protein N-phospho-L-histidine.</text>
        <dbReference type="EC" id="2.7.13.3"/>
    </reaction>
</comment>
<dbReference type="PROSITE" id="PS50112">
    <property type="entry name" value="PAS"/>
    <property type="match status" value="4"/>
</dbReference>
<feature type="domain" description="Histidine kinase" evidence="8">
    <location>
        <begin position="981"/>
        <end position="1213"/>
    </location>
</feature>
<reference evidence="11 12" key="1">
    <citation type="submission" date="2016-10" db="EMBL/GenBank/DDBJ databases">
        <authorList>
            <person name="de Groot N.N."/>
        </authorList>
    </citation>
    <scope>NUCLEOTIDE SEQUENCE [LARGE SCALE GENOMIC DNA]</scope>
    <source>
        <strain evidence="11 12">CGMCC 1.10457</strain>
    </source>
</reference>
<evidence type="ECO:0000256" key="7">
    <source>
        <dbReference type="SAM" id="MobiDB-lite"/>
    </source>
</evidence>
<dbReference type="Gene3D" id="3.30.565.10">
    <property type="entry name" value="Histidine kinase-like ATPase, C-terminal domain"/>
    <property type="match status" value="1"/>
</dbReference>
<dbReference type="InterPro" id="IPR035965">
    <property type="entry name" value="PAS-like_dom_sf"/>
</dbReference>
<sequence>MGPSGSAPDVTREDALGVFSGLAEPHTPLTTGDVASTLECSEQAAERRLRALADDGAVRTRQVGDGLRVWWRPADADLATSRRSTLAEFGAFVRAVEDYAIFTLEADGTVASWNDGAERIKGYAADEIVGEHFSTFYTDEDVAAGVPEANLETAAERGRVEDEGWRVRADGTRFWADVVVTAIRDDDGDLVGFTKVTRDRTEQREYEQQLRRERDLTEQILETVPLSISLVEADGQFVRANEQTLDRLGLDEDELMDANVDAWDLYDADGDPIPVAERPWKRALEAGEPVTGFECQIDLPSLGRRWLSVNAAPLGDGGDGEVAGDDRVVVTVEDVTDQKERERQLRRERDQTEQLLRTVPVGIAVQNADRETLRTNEHVQAEMGLTEQEFREQPVDEGEWQIYDVDGDPLGPEETPSARAIEQEAAVFDEEIVMESPDGDRTHYRINAAPLFDDDGVVERVVLAGEDITELKTQQRQLERQKSELETELGEIFERISDAFYALDDEWRFTHVNERAAEIVGHSPDELLGQVAWDQIPGGRDGALGERFRTAMDTQEPITFEEYVPVSDVWLEFNVYPSESGLSTYFRDVTERKERERELEESERRYRALVENFPNGVVALVDEDLRYQTVGGSPTDVVDRTIDQVEGEYVGDALPDELADELVPYYEAAIRGERGEFEADVGERVFQFQVVPVRDAAGDIFAALGMSQDVTDQKRRERELTKYETIVETVNDGIYVKDDDGYFTMVNDAYAELTGYDREELVGAHSSLVVDEAAIEQSRELEAAMERGDNPTMEATIQTAGDEAVPAEATFTTFETSDGERNHVGVVRDISERLAQRRRLEESERRHRTLVENFPDGAVGLFDEDLEYTAVGGQLLDAAGVGKEDRVGSTVSDVYPDHLVETVEPYFESALDGESNSFEAEFHDRHLLAHTLPVTNADDEVFAGMLVVQDVTEQVEREQRLEELVDRLEASNERLEQFAYAASHDLQEPLRMVSSYLRLIEQRYADELDDDGREFIEYAVDGADRMRDMIEGLLQYSRVDTRGDPFGPVDLNAVLADVRDDLQVRIDETDADVDAEDLPVVEGDGGQLRQVFQNLLDNAIEYSGDAPPEIRLSAQRRGVRASDPSEGSSDEWPESDGDWWEISVTDQGIGIDPADADRVFEVFQRLHAPDDHSGTGIGLALCERIVERHGGDIWVDSEPGEGATFTFTLPAAGERDA</sequence>
<dbReference type="SMART" id="SM00086">
    <property type="entry name" value="PAC"/>
    <property type="match status" value="4"/>
</dbReference>
<feature type="domain" description="PAS" evidence="9">
    <location>
        <begin position="101"/>
        <end position="158"/>
    </location>
</feature>
<feature type="compositionally biased region" description="Acidic residues" evidence="7">
    <location>
        <begin position="1128"/>
        <end position="1137"/>
    </location>
</feature>
<keyword evidence="12" id="KW-1185">Reference proteome</keyword>
<evidence type="ECO:0000313" key="12">
    <source>
        <dbReference type="Proteomes" id="UP000199062"/>
    </source>
</evidence>
<gene>
    <name evidence="11" type="ORF">SAMN05216559_0821</name>
</gene>
<keyword evidence="4" id="KW-0808">Transferase</keyword>
<dbReference type="InterPro" id="IPR036097">
    <property type="entry name" value="HisK_dim/P_sf"/>
</dbReference>
<dbReference type="GO" id="GO:0000155">
    <property type="term" value="F:phosphorelay sensor kinase activity"/>
    <property type="evidence" value="ECO:0007669"/>
    <property type="project" value="InterPro"/>
</dbReference>
<evidence type="ECO:0000259" key="8">
    <source>
        <dbReference type="PROSITE" id="PS50109"/>
    </source>
</evidence>
<dbReference type="Gene3D" id="1.10.287.130">
    <property type="match status" value="1"/>
</dbReference>
<dbReference type="InterPro" id="IPR013656">
    <property type="entry name" value="PAS_4"/>
</dbReference>
<feature type="domain" description="PAS" evidence="9">
    <location>
        <begin position="719"/>
        <end position="788"/>
    </location>
</feature>
<evidence type="ECO:0000259" key="10">
    <source>
        <dbReference type="PROSITE" id="PS50113"/>
    </source>
</evidence>
<dbReference type="SMART" id="SM00388">
    <property type="entry name" value="HisKA"/>
    <property type="match status" value="1"/>
</dbReference>
<evidence type="ECO:0000256" key="4">
    <source>
        <dbReference type="ARBA" id="ARBA00022679"/>
    </source>
</evidence>
<dbReference type="SUPFAM" id="SSF55785">
    <property type="entry name" value="PYP-like sensor domain (PAS domain)"/>
    <property type="match status" value="7"/>
</dbReference>
<dbReference type="InterPro" id="IPR000014">
    <property type="entry name" value="PAS"/>
</dbReference>
<feature type="domain" description="PAC" evidence="10">
    <location>
        <begin position="428"/>
        <end position="480"/>
    </location>
</feature>
<feature type="coiled-coil region" evidence="6">
    <location>
        <begin position="468"/>
        <end position="495"/>
    </location>
</feature>
<dbReference type="FunFam" id="3.30.565.10:FF:000006">
    <property type="entry name" value="Sensor histidine kinase WalK"/>
    <property type="match status" value="1"/>
</dbReference>
<dbReference type="OrthoDB" id="106630at2157"/>
<dbReference type="PROSITE" id="PS50109">
    <property type="entry name" value="HIS_KIN"/>
    <property type="match status" value="1"/>
</dbReference>
<feature type="domain" description="PAS" evidence="9">
    <location>
        <begin position="213"/>
        <end position="269"/>
    </location>
</feature>
<dbReference type="STRING" id="767519.SAMN05216559_0821"/>
<dbReference type="InterPro" id="IPR004358">
    <property type="entry name" value="Sig_transdc_His_kin-like_C"/>
</dbReference>
<accession>A0A1I6KIG9</accession>
<feature type="domain" description="PAS" evidence="9">
    <location>
        <begin position="485"/>
        <end position="530"/>
    </location>
</feature>
<dbReference type="SMART" id="SM00091">
    <property type="entry name" value="PAS"/>
    <property type="match status" value="7"/>
</dbReference>
<dbReference type="SUPFAM" id="SSF47384">
    <property type="entry name" value="Homodimeric domain of signal transducing histidine kinase"/>
    <property type="match status" value="1"/>
</dbReference>
<dbReference type="EMBL" id="FOZK01000001">
    <property type="protein sequence ID" value="SFR90670.1"/>
    <property type="molecule type" value="Genomic_DNA"/>
</dbReference>
<dbReference type="InterPro" id="IPR005467">
    <property type="entry name" value="His_kinase_dom"/>
</dbReference>
<dbReference type="InterPro" id="IPR000700">
    <property type="entry name" value="PAS-assoc_C"/>
</dbReference>
<dbReference type="CDD" id="cd00082">
    <property type="entry name" value="HisKA"/>
    <property type="match status" value="1"/>
</dbReference>
<dbReference type="SUPFAM" id="SSF55874">
    <property type="entry name" value="ATPase domain of HSP90 chaperone/DNA topoisomerase II/histidine kinase"/>
    <property type="match status" value="1"/>
</dbReference>
<dbReference type="PANTHER" id="PTHR43304">
    <property type="entry name" value="PHYTOCHROME-LIKE PROTEIN CPH1"/>
    <property type="match status" value="1"/>
</dbReference>
<dbReference type="Gene3D" id="3.30.450.20">
    <property type="entry name" value="PAS domain"/>
    <property type="match status" value="7"/>
</dbReference>
<feature type="domain" description="PAC" evidence="10">
    <location>
        <begin position="901"/>
        <end position="963"/>
    </location>
</feature>
<name>A0A1I6KIG9_9EURY</name>
<dbReference type="NCBIfam" id="TIGR00229">
    <property type="entry name" value="sensory_box"/>
    <property type="match status" value="7"/>
</dbReference>
<evidence type="ECO:0000256" key="1">
    <source>
        <dbReference type="ARBA" id="ARBA00000085"/>
    </source>
</evidence>
<feature type="domain" description="PAC" evidence="10">
    <location>
        <begin position="160"/>
        <end position="212"/>
    </location>
</feature>
<organism evidence="11 12">
    <name type="scientific">Halomicrobium zhouii</name>
    <dbReference type="NCBI Taxonomy" id="767519"/>
    <lineage>
        <taxon>Archaea</taxon>
        <taxon>Methanobacteriati</taxon>
        <taxon>Methanobacteriota</taxon>
        <taxon>Stenosarchaea group</taxon>
        <taxon>Halobacteria</taxon>
        <taxon>Halobacteriales</taxon>
        <taxon>Haloarculaceae</taxon>
        <taxon>Halomicrobium</taxon>
    </lineage>
</organism>
<dbReference type="EC" id="2.7.13.3" evidence="2"/>
<dbReference type="Pfam" id="PF02518">
    <property type="entry name" value="HATPase_c"/>
    <property type="match status" value="1"/>
</dbReference>